<dbReference type="RefSeq" id="XP_067801695.1">
    <property type="nucleotide sequence ID" value="XM_067948679.1"/>
</dbReference>
<dbReference type="AlphaFoldDB" id="A0AAD9PI03"/>
<dbReference type="GO" id="GO:0042765">
    <property type="term" value="C:GPI-anchor transamidase complex"/>
    <property type="evidence" value="ECO:0007669"/>
    <property type="project" value="InterPro"/>
</dbReference>
<accession>A0AAD9PI03</accession>
<keyword evidence="2" id="KW-1133">Transmembrane helix</keyword>
<feature type="transmembrane region" description="Helical" evidence="2">
    <location>
        <begin position="586"/>
        <end position="603"/>
    </location>
</feature>
<evidence type="ECO:0000313" key="3">
    <source>
        <dbReference type="EMBL" id="KAK2194852.1"/>
    </source>
</evidence>
<dbReference type="EMBL" id="JALLKP010000035">
    <property type="protein sequence ID" value="KAK2194852.1"/>
    <property type="molecule type" value="Genomic_DNA"/>
</dbReference>
<keyword evidence="2" id="KW-0812">Transmembrane</keyword>
<proteinExistence type="predicted"/>
<dbReference type="KEGG" id="bdw:94337966"/>
<dbReference type="PANTHER" id="PTHR13304:SF0">
    <property type="entry name" value="GLYCOSYLPHOSPHATIDYLINOSITOL ANCHOR ATTACHMENT 1 PROTEIN"/>
    <property type="match status" value="1"/>
</dbReference>
<feature type="transmembrane region" description="Helical" evidence="2">
    <location>
        <begin position="684"/>
        <end position="709"/>
    </location>
</feature>
<feature type="transmembrane region" description="Helical" evidence="2">
    <location>
        <begin position="630"/>
        <end position="647"/>
    </location>
</feature>
<name>A0AAD9PI03_9APIC</name>
<gene>
    <name evidence="3" type="ORF">BdWA1_003669</name>
</gene>
<feature type="region of interest" description="Disordered" evidence="1">
    <location>
        <begin position="517"/>
        <end position="553"/>
    </location>
</feature>
<dbReference type="Pfam" id="PF04114">
    <property type="entry name" value="Gaa1"/>
    <property type="match status" value="1"/>
</dbReference>
<dbReference type="GeneID" id="94337966"/>
<sequence>MNISNRVHEHGFLDGYSIDVMRYSDVTQVNNIFSILSKECPQKHTRSPFTIKELEEGPKRPFSYWKSSPFPDTAHALVQVSGLLDAGQFERSFNKFNYAFENGEMVHGHSLLVRLRCPRCSFKSCLVVVVTIDFRRECDNLVGASLAVALMRFLSKINTIGQDLLVIFVDSGLPFAAGTRQFLNDYYGDPTFPMRSANFHSALVIDIGGSSLACRTLDIDYHGIDGRVPSQDVLNVLVKEAAFRRLNMKVHGFWQSLISMATNANAHRHHIPFVDRNVHAVSISCKNGALGKNDADWSIDSWQQSFDSLVRALGQTIRNLGHLDTAPERASNLYIQDGPEEHVEIGTYGLVIPLLIFPLAAQIIRLHAPHFMDLIKGLAEALTIVVATCVPSHLFLLYALKLQGHEQLTKGAGPKGGRLVMQGYLHAALGVALLCYILTLQLLKALNSCSLPSRKRRQESLESIQLVKSELLAELAILEGRVPKGGRLAALLARVRPILGAFATRVRWTDPLREMVQKGTEEGGDKSEKAQDGGRKSENGPLEASQKSPEKTQLDDRRREILLLLERMGPACKLHAPTRLDFDERLYLGLVWLTLMGLMGISFVNWPLALLMALVLVPLLSFGHVKSINGLWGLVLPAIVCGVLHAWPWIKGWSWMAPFLQVLATIEFRGFLHMLQHQLRLSLLVGSSTFGIVWFFALPISLASIHATISILKFN</sequence>
<keyword evidence="2" id="KW-0472">Membrane</keyword>
<comment type="caution">
    <text evidence="3">The sequence shown here is derived from an EMBL/GenBank/DDBJ whole genome shotgun (WGS) entry which is preliminary data.</text>
</comment>
<dbReference type="PANTHER" id="PTHR13304">
    <property type="entry name" value="GLYCOSYLPHOSPHATIDYLINOSITOL ANCHOR ATTACHMENT 1 PROTEIN"/>
    <property type="match status" value="1"/>
</dbReference>
<evidence type="ECO:0000256" key="2">
    <source>
        <dbReference type="SAM" id="Phobius"/>
    </source>
</evidence>
<feature type="transmembrane region" description="Helical" evidence="2">
    <location>
        <begin position="424"/>
        <end position="446"/>
    </location>
</feature>
<feature type="transmembrane region" description="Helical" evidence="2">
    <location>
        <begin position="378"/>
        <end position="400"/>
    </location>
</feature>
<dbReference type="Proteomes" id="UP001214638">
    <property type="component" value="Unassembled WGS sequence"/>
</dbReference>
<feature type="transmembrane region" description="Helical" evidence="2">
    <location>
        <begin position="345"/>
        <end position="366"/>
    </location>
</feature>
<reference evidence="3" key="1">
    <citation type="journal article" date="2023" name="Nat. Microbiol.">
        <title>Babesia duncani multi-omics identifies virulence factors and drug targets.</title>
        <authorList>
            <person name="Singh P."/>
            <person name="Lonardi S."/>
            <person name="Liang Q."/>
            <person name="Vydyam P."/>
            <person name="Khabirova E."/>
            <person name="Fang T."/>
            <person name="Gihaz S."/>
            <person name="Thekkiniath J."/>
            <person name="Munshi M."/>
            <person name="Abel S."/>
            <person name="Ciampossin L."/>
            <person name="Batugedara G."/>
            <person name="Gupta M."/>
            <person name="Lu X.M."/>
            <person name="Lenz T."/>
            <person name="Chakravarty S."/>
            <person name="Cornillot E."/>
            <person name="Hu Y."/>
            <person name="Ma W."/>
            <person name="Gonzalez L.M."/>
            <person name="Sanchez S."/>
            <person name="Estrada K."/>
            <person name="Sanchez-Flores A."/>
            <person name="Montero E."/>
            <person name="Harb O.S."/>
            <person name="Le Roch K.G."/>
            <person name="Mamoun C.B."/>
        </authorList>
    </citation>
    <scope>NUCLEOTIDE SEQUENCE</scope>
    <source>
        <strain evidence="3">WA1</strain>
    </source>
</reference>
<organism evidence="3 4">
    <name type="scientific">Babesia duncani</name>
    <dbReference type="NCBI Taxonomy" id="323732"/>
    <lineage>
        <taxon>Eukaryota</taxon>
        <taxon>Sar</taxon>
        <taxon>Alveolata</taxon>
        <taxon>Apicomplexa</taxon>
        <taxon>Aconoidasida</taxon>
        <taxon>Piroplasmida</taxon>
        <taxon>Babesiidae</taxon>
        <taxon>Babesia</taxon>
    </lineage>
</organism>
<evidence type="ECO:0000313" key="4">
    <source>
        <dbReference type="Proteomes" id="UP001214638"/>
    </source>
</evidence>
<keyword evidence="4" id="KW-1185">Reference proteome</keyword>
<dbReference type="GO" id="GO:0016255">
    <property type="term" value="P:attachment of GPI anchor to protein"/>
    <property type="evidence" value="ECO:0007669"/>
    <property type="project" value="TreeGrafter"/>
</dbReference>
<dbReference type="InterPro" id="IPR007246">
    <property type="entry name" value="Gaa1"/>
</dbReference>
<evidence type="ECO:0000256" key="1">
    <source>
        <dbReference type="SAM" id="MobiDB-lite"/>
    </source>
</evidence>
<protein>
    <submittedName>
        <fullName evidence="3">GPI transamidase component Gaa1</fullName>
    </submittedName>
</protein>
<feature type="compositionally biased region" description="Basic and acidic residues" evidence="1">
    <location>
        <begin position="517"/>
        <end position="538"/>
    </location>
</feature>